<dbReference type="GO" id="GO:0005524">
    <property type="term" value="F:ATP binding"/>
    <property type="evidence" value="ECO:0007669"/>
    <property type="project" value="UniProtKB-KW"/>
</dbReference>
<dbReference type="PROSITE" id="PS50011">
    <property type="entry name" value="PROTEIN_KINASE_DOM"/>
    <property type="match status" value="1"/>
</dbReference>
<comment type="catalytic activity">
    <reaction evidence="12">
        <text>L-threonyl-[protein] + ATP = O-phospho-L-threonyl-[protein] + ADP + H(+)</text>
        <dbReference type="Rhea" id="RHEA:46608"/>
        <dbReference type="Rhea" id="RHEA-COMP:11060"/>
        <dbReference type="Rhea" id="RHEA-COMP:11605"/>
        <dbReference type="ChEBI" id="CHEBI:15378"/>
        <dbReference type="ChEBI" id="CHEBI:30013"/>
        <dbReference type="ChEBI" id="CHEBI:30616"/>
        <dbReference type="ChEBI" id="CHEBI:61977"/>
        <dbReference type="ChEBI" id="CHEBI:456216"/>
        <dbReference type="EC" id="2.7.11.1"/>
    </reaction>
</comment>
<evidence type="ECO:0000256" key="1">
    <source>
        <dbReference type="ARBA" id="ARBA00004162"/>
    </source>
</evidence>
<gene>
    <name evidence="16" type="ORF">OIU84_004677</name>
</gene>
<evidence type="ECO:0000256" key="2">
    <source>
        <dbReference type="ARBA" id="ARBA00012513"/>
    </source>
</evidence>
<dbReference type="PROSITE" id="PS00108">
    <property type="entry name" value="PROTEIN_KINASE_ST"/>
    <property type="match status" value="1"/>
</dbReference>
<dbReference type="GO" id="GO:0004674">
    <property type="term" value="F:protein serine/threonine kinase activity"/>
    <property type="evidence" value="ECO:0007669"/>
    <property type="project" value="UniProtKB-KW"/>
</dbReference>
<evidence type="ECO:0000256" key="9">
    <source>
        <dbReference type="ARBA" id="ARBA00022840"/>
    </source>
</evidence>
<evidence type="ECO:0000256" key="13">
    <source>
        <dbReference type="ARBA" id="ARBA00048679"/>
    </source>
</evidence>
<proteinExistence type="predicted"/>
<keyword evidence="8" id="KW-0418">Kinase</keyword>
<evidence type="ECO:0000256" key="10">
    <source>
        <dbReference type="ARBA" id="ARBA00022989"/>
    </source>
</evidence>
<dbReference type="SUPFAM" id="SSF56112">
    <property type="entry name" value="Protein kinase-like (PK-like)"/>
    <property type="match status" value="1"/>
</dbReference>
<dbReference type="EMBL" id="JAPFFJ010000012">
    <property type="protein sequence ID" value="KAJ6415932.1"/>
    <property type="molecule type" value="Genomic_DNA"/>
</dbReference>
<feature type="compositionally biased region" description="Polar residues" evidence="14">
    <location>
        <begin position="349"/>
        <end position="366"/>
    </location>
</feature>
<dbReference type="PANTHER" id="PTHR47982:SF33">
    <property type="entry name" value="PROLINE-RICH RECEPTOR-LIKE PROTEIN KINASE PERK15"/>
    <property type="match status" value="1"/>
</dbReference>
<evidence type="ECO:0000313" key="17">
    <source>
        <dbReference type="Proteomes" id="UP001162972"/>
    </source>
</evidence>
<evidence type="ECO:0000259" key="15">
    <source>
        <dbReference type="PROSITE" id="PS50011"/>
    </source>
</evidence>
<dbReference type="InterPro" id="IPR000719">
    <property type="entry name" value="Prot_kinase_dom"/>
</dbReference>
<organism evidence="16 17">
    <name type="scientific">Salix udensis</name>
    <dbReference type="NCBI Taxonomy" id="889485"/>
    <lineage>
        <taxon>Eukaryota</taxon>
        <taxon>Viridiplantae</taxon>
        <taxon>Streptophyta</taxon>
        <taxon>Embryophyta</taxon>
        <taxon>Tracheophyta</taxon>
        <taxon>Spermatophyta</taxon>
        <taxon>Magnoliopsida</taxon>
        <taxon>eudicotyledons</taxon>
        <taxon>Gunneridae</taxon>
        <taxon>Pentapetalae</taxon>
        <taxon>rosids</taxon>
        <taxon>fabids</taxon>
        <taxon>Malpighiales</taxon>
        <taxon>Salicaceae</taxon>
        <taxon>Saliceae</taxon>
        <taxon>Salix</taxon>
    </lineage>
</organism>
<comment type="subcellular location">
    <subcellularLocation>
        <location evidence="1">Cell membrane</location>
        <topology evidence="1">Single-pass membrane protein</topology>
    </subcellularLocation>
</comment>
<keyword evidence="10" id="KW-1133">Transmembrane helix</keyword>
<name>A0AAD6P402_9ROSI</name>
<dbReference type="InterPro" id="IPR008271">
    <property type="entry name" value="Ser/Thr_kinase_AS"/>
</dbReference>
<evidence type="ECO:0000256" key="6">
    <source>
        <dbReference type="ARBA" id="ARBA00022692"/>
    </source>
</evidence>
<keyword evidence="17" id="KW-1185">Reference proteome</keyword>
<dbReference type="GO" id="GO:0005886">
    <property type="term" value="C:plasma membrane"/>
    <property type="evidence" value="ECO:0007669"/>
    <property type="project" value="UniProtKB-SubCell"/>
</dbReference>
<keyword evidence="5" id="KW-0808">Transferase</keyword>
<keyword evidence="9" id="KW-0067">ATP-binding</keyword>
<keyword evidence="11" id="KW-0472">Membrane</keyword>
<dbReference type="AlphaFoldDB" id="A0AAD6P402"/>
<dbReference type="PANTHER" id="PTHR47982">
    <property type="entry name" value="PROLINE-RICH RECEPTOR-LIKE PROTEIN KINASE PERK4"/>
    <property type="match status" value="1"/>
</dbReference>
<dbReference type="SMART" id="SM00220">
    <property type="entry name" value="S_TKc"/>
    <property type="match status" value="1"/>
</dbReference>
<reference evidence="16 17" key="1">
    <citation type="journal article" date="2023" name="Int. J. Mol. Sci.">
        <title>De Novo Assembly and Annotation of 11 Diverse Shrub Willow (Salix) Genomes Reveals Novel Gene Organization in Sex-Linked Regions.</title>
        <authorList>
            <person name="Hyden B."/>
            <person name="Feng K."/>
            <person name="Yates T.B."/>
            <person name="Jawdy S."/>
            <person name="Cereghino C."/>
            <person name="Smart L.B."/>
            <person name="Muchero W."/>
        </authorList>
    </citation>
    <scope>NUCLEOTIDE SEQUENCE [LARGE SCALE GENOMIC DNA]</scope>
    <source>
        <tissue evidence="16">Shoot tip</tissue>
    </source>
</reference>
<dbReference type="InterPro" id="IPR047117">
    <property type="entry name" value="PERK1-13-like"/>
</dbReference>
<comment type="catalytic activity">
    <reaction evidence="13">
        <text>L-seryl-[protein] + ATP = O-phospho-L-seryl-[protein] + ADP + H(+)</text>
        <dbReference type="Rhea" id="RHEA:17989"/>
        <dbReference type="Rhea" id="RHEA-COMP:9863"/>
        <dbReference type="Rhea" id="RHEA-COMP:11604"/>
        <dbReference type="ChEBI" id="CHEBI:15378"/>
        <dbReference type="ChEBI" id="CHEBI:29999"/>
        <dbReference type="ChEBI" id="CHEBI:30616"/>
        <dbReference type="ChEBI" id="CHEBI:83421"/>
        <dbReference type="ChEBI" id="CHEBI:456216"/>
        <dbReference type="EC" id="2.7.11.1"/>
    </reaction>
</comment>
<evidence type="ECO:0000313" key="16">
    <source>
        <dbReference type="EMBL" id="KAJ6415932.1"/>
    </source>
</evidence>
<keyword evidence="4" id="KW-0723">Serine/threonine-protein kinase</keyword>
<feature type="region of interest" description="Disordered" evidence="14">
    <location>
        <begin position="347"/>
        <end position="402"/>
    </location>
</feature>
<feature type="compositionally biased region" description="Basic and acidic residues" evidence="14">
    <location>
        <begin position="387"/>
        <end position="402"/>
    </location>
</feature>
<evidence type="ECO:0000256" key="14">
    <source>
        <dbReference type="SAM" id="MobiDB-lite"/>
    </source>
</evidence>
<dbReference type="Pfam" id="PF00069">
    <property type="entry name" value="Pkinase"/>
    <property type="match status" value="1"/>
</dbReference>
<feature type="domain" description="Protein kinase" evidence="15">
    <location>
        <begin position="1"/>
        <end position="374"/>
    </location>
</feature>
<evidence type="ECO:0000256" key="11">
    <source>
        <dbReference type="ARBA" id="ARBA00023136"/>
    </source>
</evidence>
<dbReference type="EC" id="2.7.11.1" evidence="2"/>
<sequence length="402" mass="44661">MMACHCIGSPIWLLLRTNKMMMWPKPTIPQRASPNDKLQPMLGIYAEQPATSSSMGSDKQFKSLTPGISLGYSQSTFTYEELAMGTDNFSNANLLGQGGFGYVHKGLLANGNGRPTMSWSTRMKIAVGAAKGLTYLHEDCQPKIIHRDIKAANILIDQSFEAKVADFGLAKYSLDTETHVSTRVMGTFGYMAPEYASSGKLTEKSDVYSFGVVLLELISGRRPVDRTQSYIDDSIVDWARPLLKQALEDSNYDAVVDPKLQDYDSNEMNRMICCAAACVRHIARFRPRMSQIVRALEGNMPLDELNEGIIPGLSTVYSCTSSDYSTRQHEEDMKKFRKLALESLEHDSTVNPQASTSSQEHSGSATESDHNPFIASTEGQQTTLEMDSLRMEKNIKDTQERS</sequence>
<evidence type="ECO:0000256" key="7">
    <source>
        <dbReference type="ARBA" id="ARBA00022741"/>
    </source>
</evidence>
<evidence type="ECO:0000256" key="5">
    <source>
        <dbReference type="ARBA" id="ARBA00022679"/>
    </source>
</evidence>
<accession>A0AAD6P402</accession>
<dbReference type="Proteomes" id="UP001162972">
    <property type="component" value="Chromosome 3"/>
</dbReference>
<evidence type="ECO:0000256" key="4">
    <source>
        <dbReference type="ARBA" id="ARBA00022527"/>
    </source>
</evidence>
<dbReference type="Gene3D" id="1.10.510.10">
    <property type="entry name" value="Transferase(Phosphotransferase) domain 1"/>
    <property type="match status" value="1"/>
</dbReference>
<keyword evidence="7" id="KW-0547">Nucleotide-binding</keyword>
<evidence type="ECO:0000256" key="8">
    <source>
        <dbReference type="ARBA" id="ARBA00022777"/>
    </source>
</evidence>
<dbReference type="FunFam" id="1.10.510.10:FF:000173">
    <property type="entry name" value="proline-rich receptor-like protein kinase PERK8"/>
    <property type="match status" value="1"/>
</dbReference>
<evidence type="ECO:0000256" key="12">
    <source>
        <dbReference type="ARBA" id="ARBA00047899"/>
    </source>
</evidence>
<protein>
    <recommendedName>
        <fullName evidence="2">non-specific serine/threonine protein kinase</fullName>
        <ecNumber evidence="2">2.7.11.1</ecNumber>
    </recommendedName>
</protein>
<comment type="caution">
    <text evidence="16">The sequence shown here is derived from an EMBL/GenBank/DDBJ whole genome shotgun (WGS) entry which is preliminary data.</text>
</comment>
<keyword evidence="6" id="KW-0812">Transmembrane</keyword>
<evidence type="ECO:0000256" key="3">
    <source>
        <dbReference type="ARBA" id="ARBA00022475"/>
    </source>
</evidence>
<keyword evidence="3" id="KW-1003">Cell membrane</keyword>
<dbReference type="InterPro" id="IPR011009">
    <property type="entry name" value="Kinase-like_dom_sf"/>
</dbReference>